<dbReference type="RefSeq" id="WP_053993286.1">
    <property type="nucleotide sequence ID" value="NZ_CP065643.1"/>
</dbReference>
<organism evidence="1 2">
    <name type="scientific">Lysinibacillus macroides</name>
    <dbReference type="NCBI Taxonomy" id="33935"/>
    <lineage>
        <taxon>Bacteria</taxon>
        <taxon>Bacillati</taxon>
        <taxon>Bacillota</taxon>
        <taxon>Bacilli</taxon>
        <taxon>Bacillales</taxon>
        <taxon>Bacillaceae</taxon>
        <taxon>Lysinibacillus</taxon>
    </lineage>
</organism>
<dbReference type="InterPro" id="IPR010982">
    <property type="entry name" value="Lambda_DNA-bd_dom_sf"/>
</dbReference>
<evidence type="ECO:0000313" key="1">
    <source>
        <dbReference type="EMBL" id="KOY84094.1"/>
    </source>
</evidence>
<dbReference type="OrthoDB" id="2736986at2"/>
<name>A0A0N0CX92_9BACI</name>
<dbReference type="GO" id="GO:0003677">
    <property type="term" value="F:DNA binding"/>
    <property type="evidence" value="ECO:0007669"/>
    <property type="project" value="InterPro"/>
</dbReference>
<dbReference type="Proteomes" id="UP000037977">
    <property type="component" value="Unassembled WGS sequence"/>
</dbReference>
<accession>A0A0N0CX92</accession>
<comment type="caution">
    <text evidence="1">The sequence shown here is derived from an EMBL/GenBank/DDBJ whole genome shotgun (WGS) entry which is preliminary data.</text>
</comment>
<reference evidence="1 2" key="1">
    <citation type="submission" date="2015-07" db="EMBL/GenBank/DDBJ databases">
        <title>Genome sequencing project for genomic taxonomy and phylogenomics of Bacillus-like bacteria.</title>
        <authorList>
            <person name="Liu B."/>
            <person name="Wang J."/>
            <person name="Zhu Y."/>
            <person name="Liu G."/>
            <person name="Chen Q."/>
            <person name="Chen Z."/>
            <person name="Che J."/>
            <person name="Ge C."/>
            <person name="Shi H."/>
            <person name="Pan Z."/>
            <person name="Liu X."/>
        </authorList>
    </citation>
    <scope>NUCLEOTIDE SEQUENCE [LARGE SCALE GENOMIC DNA]</scope>
    <source>
        <strain evidence="1 2">DSM 54</strain>
    </source>
</reference>
<sequence>MKQRQLTPMGKRVVKRLIDMNKTQQWLCDEIGTGKTYLNKILHGERSGKKYWPKIHDVLDLKDDEQQSA</sequence>
<dbReference type="SUPFAM" id="SSF47413">
    <property type="entry name" value="lambda repressor-like DNA-binding domains"/>
    <property type="match status" value="1"/>
</dbReference>
<evidence type="ECO:0000313" key="2">
    <source>
        <dbReference type="Proteomes" id="UP000037977"/>
    </source>
</evidence>
<dbReference type="STRING" id="33935.ADM90_01385"/>
<evidence type="ECO:0008006" key="3">
    <source>
        <dbReference type="Google" id="ProtNLM"/>
    </source>
</evidence>
<dbReference type="AlphaFoldDB" id="A0A0N0CX92"/>
<gene>
    <name evidence="1" type="ORF">ADM90_01385</name>
</gene>
<keyword evidence="2" id="KW-1185">Reference proteome</keyword>
<proteinExistence type="predicted"/>
<dbReference type="EMBL" id="LGCI01000002">
    <property type="protein sequence ID" value="KOY84094.1"/>
    <property type="molecule type" value="Genomic_DNA"/>
</dbReference>
<protein>
    <recommendedName>
        <fullName evidence="3">Transcriptional regulator</fullName>
    </recommendedName>
</protein>